<keyword evidence="3" id="KW-1185">Reference proteome</keyword>
<proteinExistence type="predicted"/>
<feature type="signal peptide" evidence="1">
    <location>
        <begin position="1"/>
        <end position="25"/>
    </location>
</feature>
<dbReference type="AlphaFoldDB" id="A0A317E0F7"/>
<protein>
    <submittedName>
        <fullName evidence="2">Uncharacterized protein</fullName>
    </submittedName>
</protein>
<dbReference type="RefSeq" id="WP_109922121.1">
    <property type="nucleotide sequence ID" value="NZ_QGLF01000004.1"/>
</dbReference>
<gene>
    <name evidence="2" type="ORF">DKG75_15870</name>
</gene>
<accession>A0A317E0F7</accession>
<evidence type="ECO:0000313" key="2">
    <source>
        <dbReference type="EMBL" id="PWR19924.1"/>
    </source>
</evidence>
<name>A0A317E0F7_9PROT</name>
<comment type="caution">
    <text evidence="2">The sequence shown here is derived from an EMBL/GenBank/DDBJ whole genome shotgun (WGS) entry which is preliminary data.</text>
</comment>
<evidence type="ECO:0000313" key="3">
    <source>
        <dbReference type="Proteomes" id="UP000246077"/>
    </source>
</evidence>
<dbReference type="OrthoDB" id="572089at2"/>
<dbReference type="Proteomes" id="UP000246077">
    <property type="component" value="Unassembled WGS sequence"/>
</dbReference>
<keyword evidence="1" id="KW-0732">Signal</keyword>
<sequence length="239" mass="25506">MKIKSSCGFGLVAAALCCVSVNASAHEITTASNQAVMASFDIIETSIVTDHGHAIFRTRVRADAGKVTPQATGKFEGSEVYAYVWPTTLNSWDVGFERDQGIVALAVTFHPDFDDAAYGGKNRDRWHPHWVVLSEDNACPGGLKVRDIPEGTKPRLPETWPGAPILIDSPEYKTELTGDAVEVHIPLEKIGAIATASFDGVTAGLRVNANLHTPLLCVANVYKVASGNLSLPGKVVPGK</sequence>
<evidence type="ECO:0000256" key="1">
    <source>
        <dbReference type="SAM" id="SignalP"/>
    </source>
</evidence>
<dbReference type="EMBL" id="QGLF01000004">
    <property type="protein sequence ID" value="PWR19924.1"/>
    <property type="molecule type" value="Genomic_DNA"/>
</dbReference>
<reference evidence="3" key="1">
    <citation type="submission" date="2018-05" db="EMBL/GenBank/DDBJ databases">
        <title>Zavarzinia sp. HR-AS.</title>
        <authorList>
            <person name="Lee Y."/>
            <person name="Jeon C.O."/>
        </authorList>
    </citation>
    <scope>NUCLEOTIDE SEQUENCE [LARGE SCALE GENOMIC DNA]</scope>
    <source>
        <strain evidence="3">DSM 1231</strain>
    </source>
</reference>
<feature type="chain" id="PRO_5016380866" evidence="1">
    <location>
        <begin position="26"/>
        <end position="239"/>
    </location>
</feature>
<organism evidence="2 3">
    <name type="scientific">Zavarzinia compransoris</name>
    <dbReference type="NCBI Taxonomy" id="1264899"/>
    <lineage>
        <taxon>Bacteria</taxon>
        <taxon>Pseudomonadati</taxon>
        <taxon>Pseudomonadota</taxon>
        <taxon>Alphaproteobacteria</taxon>
        <taxon>Rhodospirillales</taxon>
        <taxon>Zavarziniaceae</taxon>
        <taxon>Zavarzinia</taxon>
    </lineage>
</organism>